<accession>A0A1B9BGV2</accession>
<dbReference type="EMBL" id="MWMH01000001">
    <property type="protein sequence ID" value="OOP75500.1"/>
    <property type="molecule type" value="Genomic_DNA"/>
</dbReference>
<dbReference type="Proteomes" id="UP000190959">
    <property type="component" value="Unassembled WGS sequence"/>
</dbReference>
<dbReference type="AlphaFoldDB" id="A0A1B9BGV2"/>
<dbReference type="Pfam" id="PF01814">
    <property type="entry name" value="Hemerythrin"/>
    <property type="match status" value="1"/>
</dbReference>
<feature type="domain" description="Hemerythrin-like" evidence="1">
    <location>
        <begin position="4"/>
        <end position="135"/>
    </location>
</feature>
<gene>
    <name evidence="2" type="ORF">CBEIBR21_02715</name>
</gene>
<organism evidence="2 3">
    <name type="scientific">Clostridium beijerinckii</name>
    <name type="common">Clostridium MP</name>
    <dbReference type="NCBI Taxonomy" id="1520"/>
    <lineage>
        <taxon>Bacteria</taxon>
        <taxon>Bacillati</taxon>
        <taxon>Bacillota</taxon>
        <taxon>Clostridia</taxon>
        <taxon>Eubacteriales</taxon>
        <taxon>Clostridiaceae</taxon>
        <taxon>Clostridium</taxon>
    </lineage>
</organism>
<protein>
    <recommendedName>
        <fullName evidence="1">Hemerythrin-like domain-containing protein</fullName>
    </recommendedName>
</protein>
<dbReference type="InterPro" id="IPR012312">
    <property type="entry name" value="Hemerythrin-like"/>
</dbReference>
<sequence length="137" mass="15932">MMNIDNLMREHKGIFEEINYINESINNKKFESDLLDITTHINKLAGKLKIHLSSEDKFLYPNLLNGDDNKLKNLANSYINEMGGISDTFTNYKNKFNTKSKIISEGNEVFISETKKILVAIEKRINKEESELYKLIR</sequence>
<reference evidence="2 3" key="1">
    <citation type="submission" date="2017-02" db="EMBL/GenBank/DDBJ databases">
        <title>Genome sequence of Clostridium beijerinckii Br21.</title>
        <authorList>
            <person name="Fonseca B.C."/>
            <person name="Guazzaroni M.E."/>
            <person name="Riano-Pachon D.M."/>
            <person name="Reginatto V."/>
        </authorList>
    </citation>
    <scope>NUCLEOTIDE SEQUENCE [LARGE SCALE GENOMIC DNA]</scope>
    <source>
        <strain evidence="2 3">Br21</strain>
    </source>
</reference>
<name>A0A1B9BGV2_CLOBE</name>
<comment type="caution">
    <text evidence="2">The sequence shown here is derived from an EMBL/GenBank/DDBJ whole genome shotgun (WGS) entry which is preliminary data.</text>
</comment>
<evidence type="ECO:0000259" key="1">
    <source>
        <dbReference type="Pfam" id="PF01814"/>
    </source>
</evidence>
<evidence type="ECO:0000313" key="3">
    <source>
        <dbReference type="Proteomes" id="UP000190959"/>
    </source>
</evidence>
<proteinExistence type="predicted"/>
<dbReference type="Gene3D" id="1.20.120.520">
    <property type="entry name" value="nmb1532 protein domain like"/>
    <property type="match status" value="1"/>
</dbReference>
<evidence type="ECO:0000313" key="2">
    <source>
        <dbReference type="EMBL" id="OOP75500.1"/>
    </source>
</evidence>